<name>I2FLR8_9CAUD</name>
<dbReference type="Proteomes" id="UP000002867">
    <property type="component" value="Segment"/>
</dbReference>
<gene>
    <name evidence="1" type="ORF">tf_49</name>
</gene>
<accession>I2FLR8</accession>
<protein>
    <submittedName>
        <fullName evidence="1">Uncharacterized protein</fullName>
    </submittedName>
</protein>
<sequence>MPMNEAELQHMIEAIDAALLANHIEQERLHKVIIEAQWQSELFRRQATQAEDNLIKEERSAANLEKQRRELLA</sequence>
<reference evidence="1 2" key="1">
    <citation type="journal article" date="2012" name="PLoS ONE">
        <title>Genomic Analysis of Pseudomonas putida Phage tf with Localized Single-Strand DNA Interruptions.</title>
        <authorList>
            <person name="Glukhov A.S."/>
            <person name="Krutilina A.I."/>
            <person name="Shlyapnikov M.G."/>
            <person name="Severinov K."/>
            <person name="Lavysh D."/>
            <person name="Kochetkov V.V."/>
            <person name="McGrath J.W."/>
            <person name="de Leeuwe C."/>
            <person name="Shaburova O.V."/>
            <person name="Krylov V.N."/>
            <person name="Akulenko N.V."/>
            <person name="Kulakov L.A."/>
        </authorList>
    </citation>
    <scope>NUCLEOTIDE SEQUENCE [LARGE SCALE GENOMIC DNA]</scope>
</reference>
<organism evidence="1 2">
    <name type="scientific">Pseudomonas phage tf</name>
    <dbReference type="NCBI Taxonomy" id="1114179"/>
    <lineage>
        <taxon>Viruses</taxon>
        <taxon>Duplodnaviria</taxon>
        <taxon>Heunggongvirae</taxon>
        <taxon>Uroviricota</taxon>
        <taxon>Caudoviricetes</taxon>
        <taxon>Krylovvirus</taxon>
        <taxon>Krylovvirus tf</taxon>
    </lineage>
</organism>
<dbReference type="RefSeq" id="YP_006382507.1">
    <property type="nucleotide sequence ID" value="NC_017971.2"/>
</dbReference>
<dbReference type="GeneID" id="12979159"/>
<dbReference type="EMBL" id="HE611333">
    <property type="protein sequence ID" value="CCE60802.1"/>
    <property type="molecule type" value="Genomic_DNA"/>
</dbReference>
<evidence type="ECO:0000313" key="2">
    <source>
        <dbReference type="Proteomes" id="UP000002867"/>
    </source>
</evidence>
<evidence type="ECO:0000313" key="1">
    <source>
        <dbReference type="EMBL" id="CCE60802.1"/>
    </source>
</evidence>
<keyword evidence="2" id="KW-1185">Reference proteome</keyword>
<proteinExistence type="predicted"/>
<dbReference type="KEGG" id="vg:12979159"/>